<dbReference type="EC" id="1.-.-.-" evidence="2"/>
<evidence type="ECO:0000313" key="3">
    <source>
        <dbReference type="Proteomes" id="UP001271780"/>
    </source>
</evidence>
<dbReference type="EMBL" id="JAVIIZ010000002">
    <property type="protein sequence ID" value="MDX8471689.1"/>
    <property type="molecule type" value="Genomic_DNA"/>
</dbReference>
<dbReference type="InterPro" id="IPR007138">
    <property type="entry name" value="ABM_dom"/>
</dbReference>
<dbReference type="SUPFAM" id="SSF54909">
    <property type="entry name" value="Dimeric alpha+beta barrel"/>
    <property type="match status" value="1"/>
</dbReference>
<dbReference type="Gene3D" id="3.30.70.100">
    <property type="match status" value="1"/>
</dbReference>
<accession>A0ABU4XA68</accession>
<dbReference type="InterPro" id="IPR050744">
    <property type="entry name" value="AI-2_Isomerase_LsrG"/>
</dbReference>
<dbReference type="InterPro" id="IPR011008">
    <property type="entry name" value="Dimeric_a/b-barrel"/>
</dbReference>
<protein>
    <submittedName>
        <fullName evidence="2">Quinol monooxygenase</fullName>
        <ecNumber evidence="2">1.-.-.-</ecNumber>
    </submittedName>
</protein>
<proteinExistence type="predicted"/>
<name>A0ABU4XA68_9HYPH</name>
<keyword evidence="2" id="KW-0503">Monooxygenase</keyword>
<dbReference type="Proteomes" id="UP001271780">
    <property type="component" value="Unassembled WGS sequence"/>
</dbReference>
<dbReference type="GO" id="GO:0004497">
    <property type="term" value="F:monooxygenase activity"/>
    <property type="evidence" value="ECO:0007669"/>
    <property type="project" value="UniProtKB-KW"/>
</dbReference>
<evidence type="ECO:0000313" key="2">
    <source>
        <dbReference type="EMBL" id="MDX8471689.1"/>
    </source>
</evidence>
<keyword evidence="2" id="KW-0560">Oxidoreductase</keyword>
<evidence type="ECO:0000259" key="1">
    <source>
        <dbReference type="PROSITE" id="PS51725"/>
    </source>
</evidence>
<feature type="domain" description="ABM" evidence="1">
    <location>
        <begin position="9"/>
        <end position="102"/>
    </location>
</feature>
<dbReference type="PANTHER" id="PTHR33336:SF3">
    <property type="entry name" value="ABM DOMAIN-CONTAINING PROTEIN"/>
    <property type="match status" value="1"/>
</dbReference>
<keyword evidence="3" id="KW-1185">Reference proteome</keyword>
<dbReference type="PANTHER" id="PTHR33336">
    <property type="entry name" value="QUINOL MONOOXYGENASE YGIN-RELATED"/>
    <property type="match status" value="1"/>
</dbReference>
<gene>
    <name evidence="2" type="ORF">RFM27_06375</name>
</gene>
<dbReference type="Pfam" id="PF03992">
    <property type="entry name" value="ABM"/>
    <property type="match status" value="1"/>
</dbReference>
<organism evidence="2 3">
    <name type="scientific">Mesorhizobium dulcispinae</name>
    <dbReference type="NCBI Taxonomy" id="3072316"/>
    <lineage>
        <taxon>Bacteria</taxon>
        <taxon>Pseudomonadati</taxon>
        <taxon>Pseudomonadota</taxon>
        <taxon>Alphaproteobacteria</taxon>
        <taxon>Hyphomicrobiales</taxon>
        <taxon>Phyllobacteriaceae</taxon>
        <taxon>Mesorhizobium</taxon>
    </lineage>
</organism>
<comment type="caution">
    <text evidence="2">The sequence shown here is derived from an EMBL/GenBank/DDBJ whole genome shotgun (WGS) entry which is preliminary data.</text>
</comment>
<dbReference type="RefSeq" id="WP_320316094.1">
    <property type="nucleotide sequence ID" value="NZ_JAVIIX010000003.1"/>
</dbReference>
<dbReference type="PROSITE" id="PS51725">
    <property type="entry name" value="ABM"/>
    <property type="match status" value="1"/>
</dbReference>
<sequence length="109" mass="12315">MAERPVGRIVRIAELEIDPGQIESFKTLLAEEIEASVQNEPAVLFLHAVSLKDAPHMVRVIECYADQFAYQAHLTTPHFLRYKAQTANMVRSLRLIETEPIALRAKSNS</sequence>
<reference evidence="2 3" key="1">
    <citation type="submission" date="2023-08" db="EMBL/GenBank/DDBJ databases">
        <title>Implementing the SeqCode for naming new Mesorhizobium species isolated from Vachellia karroo root nodules.</title>
        <authorList>
            <person name="Van Lill M."/>
        </authorList>
    </citation>
    <scope>NUCLEOTIDE SEQUENCE [LARGE SCALE GENOMIC DNA]</scope>
    <source>
        <strain evidence="2 3">VK23A</strain>
    </source>
</reference>